<dbReference type="GO" id="GO:0003677">
    <property type="term" value="F:DNA binding"/>
    <property type="evidence" value="ECO:0007669"/>
    <property type="project" value="UniProtKB-KW"/>
</dbReference>
<dbReference type="InterPro" id="IPR036388">
    <property type="entry name" value="WH-like_DNA-bd_sf"/>
</dbReference>
<dbReference type="STRING" id="1348253.LK09_06960"/>
<proteinExistence type="predicted"/>
<name>A0A0B2A6G7_9MICO</name>
<dbReference type="InterPro" id="IPR005471">
    <property type="entry name" value="Tscrpt_reg_IclR_N"/>
</dbReference>
<evidence type="ECO:0000256" key="2">
    <source>
        <dbReference type="ARBA" id="ARBA00023125"/>
    </source>
</evidence>
<dbReference type="Pfam" id="PF01614">
    <property type="entry name" value="IclR_C"/>
    <property type="match status" value="1"/>
</dbReference>
<evidence type="ECO:0000256" key="1">
    <source>
        <dbReference type="ARBA" id="ARBA00023015"/>
    </source>
</evidence>
<keyword evidence="2" id="KW-0238">DNA-binding</keyword>
<keyword evidence="1" id="KW-0805">Transcription regulation</keyword>
<comment type="caution">
    <text evidence="6">The sequence shown here is derived from an EMBL/GenBank/DDBJ whole genome shotgun (WGS) entry which is preliminary data.</text>
</comment>
<evidence type="ECO:0000256" key="3">
    <source>
        <dbReference type="ARBA" id="ARBA00023163"/>
    </source>
</evidence>
<dbReference type="PROSITE" id="PS51078">
    <property type="entry name" value="ICLR_ED"/>
    <property type="match status" value="1"/>
</dbReference>
<sequence length="234" mass="25563">MSGMSLQTVSKTIKVLEAFLQFDGGRASVSGIARELGWSRAAAHQYVSTLAEGGWLQQDEEREYRLSPRAAVFGRFAIEYSAIPPEVSRRMEPLVQLLNEPISFAVLNGNEAIIVERHEPKRPFAITQAAEPHLELRTSASGMVLLAFDAHVDRARFTDMGDTLAAVRASGYAQSHSEWMGDVVDVVAVPIMLGQECLGALSVIAPSGRLDIPLARDTLLRSRREIEAEMSGDA</sequence>
<feature type="domain" description="IclR-ED" evidence="5">
    <location>
        <begin position="69"/>
        <end position="234"/>
    </location>
</feature>
<dbReference type="GO" id="GO:0003700">
    <property type="term" value="F:DNA-binding transcription factor activity"/>
    <property type="evidence" value="ECO:0007669"/>
    <property type="project" value="TreeGrafter"/>
</dbReference>
<keyword evidence="7" id="KW-1185">Reference proteome</keyword>
<dbReference type="Gene3D" id="1.10.10.10">
    <property type="entry name" value="Winged helix-like DNA-binding domain superfamily/Winged helix DNA-binding domain"/>
    <property type="match status" value="1"/>
</dbReference>
<gene>
    <name evidence="6" type="ORF">LK09_06960</name>
</gene>
<dbReference type="PANTHER" id="PTHR30136">
    <property type="entry name" value="HELIX-TURN-HELIX TRANSCRIPTIONAL REGULATOR, ICLR FAMILY"/>
    <property type="match status" value="1"/>
</dbReference>
<dbReference type="SUPFAM" id="SSF46785">
    <property type="entry name" value="Winged helix' DNA-binding domain"/>
    <property type="match status" value="1"/>
</dbReference>
<dbReference type="OrthoDB" id="7274111at2"/>
<feature type="domain" description="HTH iclR-type" evidence="4">
    <location>
        <begin position="6"/>
        <end position="68"/>
    </location>
</feature>
<dbReference type="PANTHER" id="PTHR30136:SF24">
    <property type="entry name" value="HTH-TYPE TRANSCRIPTIONAL REPRESSOR ALLR"/>
    <property type="match status" value="1"/>
</dbReference>
<evidence type="ECO:0000259" key="5">
    <source>
        <dbReference type="PROSITE" id="PS51078"/>
    </source>
</evidence>
<dbReference type="PROSITE" id="PS51077">
    <property type="entry name" value="HTH_ICLR"/>
    <property type="match status" value="1"/>
</dbReference>
<dbReference type="GO" id="GO:0045892">
    <property type="term" value="P:negative regulation of DNA-templated transcription"/>
    <property type="evidence" value="ECO:0007669"/>
    <property type="project" value="TreeGrafter"/>
</dbReference>
<dbReference type="InterPro" id="IPR036390">
    <property type="entry name" value="WH_DNA-bd_sf"/>
</dbReference>
<evidence type="ECO:0000259" key="4">
    <source>
        <dbReference type="PROSITE" id="PS51077"/>
    </source>
</evidence>
<evidence type="ECO:0008006" key="8">
    <source>
        <dbReference type="Google" id="ProtNLM"/>
    </source>
</evidence>
<dbReference type="Pfam" id="PF09339">
    <property type="entry name" value="HTH_IclR"/>
    <property type="match status" value="1"/>
</dbReference>
<dbReference type="Proteomes" id="UP000031030">
    <property type="component" value="Unassembled WGS sequence"/>
</dbReference>
<dbReference type="Gene3D" id="3.30.450.40">
    <property type="match status" value="1"/>
</dbReference>
<reference evidence="6 7" key="1">
    <citation type="submission" date="2014-11" db="EMBL/GenBank/DDBJ databases">
        <title>Genome sequence of Microbacterium mangrovi MUSC 115(T).</title>
        <authorList>
            <person name="Lee L.-H."/>
        </authorList>
    </citation>
    <scope>NUCLEOTIDE SEQUENCE [LARGE SCALE GENOMIC DNA]</scope>
    <source>
        <strain evidence="6 7">MUSC 115</strain>
    </source>
</reference>
<dbReference type="InterPro" id="IPR050707">
    <property type="entry name" value="HTH_MetabolicPath_Reg"/>
</dbReference>
<protein>
    <recommendedName>
        <fullName evidence="8">IclR family transcriptional regulator</fullName>
    </recommendedName>
</protein>
<keyword evidence="3" id="KW-0804">Transcription</keyword>
<evidence type="ECO:0000313" key="6">
    <source>
        <dbReference type="EMBL" id="KHK98670.1"/>
    </source>
</evidence>
<dbReference type="AlphaFoldDB" id="A0A0B2A6G7"/>
<accession>A0A0B2A6G7</accession>
<evidence type="ECO:0000313" key="7">
    <source>
        <dbReference type="Proteomes" id="UP000031030"/>
    </source>
</evidence>
<dbReference type="InterPro" id="IPR014757">
    <property type="entry name" value="Tscrpt_reg_IclR_C"/>
</dbReference>
<dbReference type="EMBL" id="JTDK01000006">
    <property type="protein sequence ID" value="KHK98670.1"/>
    <property type="molecule type" value="Genomic_DNA"/>
</dbReference>
<organism evidence="6 7">
    <name type="scientific">Microbacterium mangrovi</name>
    <dbReference type="NCBI Taxonomy" id="1348253"/>
    <lineage>
        <taxon>Bacteria</taxon>
        <taxon>Bacillati</taxon>
        <taxon>Actinomycetota</taxon>
        <taxon>Actinomycetes</taxon>
        <taxon>Micrococcales</taxon>
        <taxon>Microbacteriaceae</taxon>
        <taxon>Microbacterium</taxon>
    </lineage>
</organism>
<dbReference type="SMART" id="SM00346">
    <property type="entry name" value="HTH_ICLR"/>
    <property type="match status" value="1"/>
</dbReference>
<dbReference type="InterPro" id="IPR029016">
    <property type="entry name" value="GAF-like_dom_sf"/>
</dbReference>
<dbReference type="SUPFAM" id="SSF55781">
    <property type="entry name" value="GAF domain-like"/>
    <property type="match status" value="1"/>
</dbReference>